<name>A0A816M8U1_9BILA</name>
<dbReference type="Gene3D" id="3.40.50.1240">
    <property type="entry name" value="Phosphoglycerate mutase-like"/>
    <property type="match status" value="1"/>
</dbReference>
<accession>A0A816M8U1</accession>
<sequence>MTNTREVTDMKSINDYCQQTTKELLELAQTFARKSRRPPTKLTCDDLINALEFELIMTTKKCIYYMRHFEALHNIPPCNFRIPDPELSPNGRTQAFAAIEAIKNMPSIDLIVCSPFTRTLETSLLVFKNQYSAPFIIHPDLQEVCTEPCDIGSSVDQLKIKFPSLSNELDMFTQTFGDTEWLDKMNPDNIYSPTRIKERVKRLLDWLLNRAEKHIFIISHGLMLKEFLYGDKDHKYSFKNGEIRTVEYAC</sequence>
<evidence type="ECO:0000313" key="2">
    <source>
        <dbReference type="EMBL" id="CAF1636314.1"/>
    </source>
</evidence>
<evidence type="ECO:0000313" key="7">
    <source>
        <dbReference type="Proteomes" id="UP000663824"/>
    </source>
</evidence>
<dbReference type="Pfam" id="PF00300">
    <property type="entry name" value="His_Phos_1"/>
    <property type="match status" value="1"/>
</dbReference>
<dbReference type="InterPro" id="IPR050275">
    <property type="entry name" value="PGM_Phosphatase"/>
</dbReference>
<dbReference type="EMBL" id="CAJNOV010009690">
    <property type="protein sequence ID" value="CAF1376105.1"/>
    <property type="molecule type" value="Genomic_DNA"/>
</dbReference>
<dbReference type="PANTHER" id="PTHR48100">
    <property type="entry name" value="BROAD-SPECIFICITY PHOSPHATASE YOR283W-RELATED"/>
    <property type="match status" value="1"/>
</dbReference>
<dbReference type="Proteomes" id="UP000681967">
    <property type="component" value="Unassembled WGS sequence"/>
</dbReference>
<protein>
    <submittedName>
        <fullName evidence="3">Uncharacterized protein</fullName>
    </submittedName>
</protein>
<dbReference type="EMBL" id="CAJNRF010017842">
    <property type="protein sequence ID" value="CAF2241588.1"/>
    <property type="molecule type" value="Genomic_DNA"/>
</dbReference>
<organism evidence="3 7">
    <name type="scientific">Rotaria magnacalcarata</name>
    <dbReference type="NCBI Taxonomy" id="392030"/>
    <lineage>
        <taxon>Eukaryota</taxon>
        <taxon>Metazoa</taxon>
        <taxon>Spiralia</taxon>
        <taxon>Gnathifera</taxon>
        <taxon>Rotifera</taxon>
        <taxon>Eurotatoria</taxon>
        <taxon>Bdelloidea</taxon>
        <taxon>Philodinida</taxon>
        <taxon>Philodinidae</taxon>
        <taxon>Rotaria</taxon>
    </lineage>
</organism>
<dbReference type="EMBL" id="CAJOBH010096185">
    <property type="protein sequence ID" value="CAF4590771.1"/>
    <property type="molecule type" value="Genomic_DNA"/>
</dbReference>
<evidence type="ECO:0000313" key="5">
    <source>
        <dbReference type="EMBL" id="CAF3952066.1"/>
    </source>
</evidence>
<dbReference type="InterPro" id="IPR029033">
    <property type="entry name" value="His_PPase_superfam"/>
</dbReference>
<dbReference type="AlphaFoldDB" id="A0A816M8U1"/>
<dbReference type="EMBL" id="CAJNRE010002534">
    <property type="protein sequence ID" value="CAF1983869.1"/>
    <property type="molecule type" value="Genomic_DNA"/>
</dbReference>
<dbReference type="GO" id="GO:0005737">
    <property type="term" value="C:cytoplasm"/>
    <property type="evidence" value="ECO:0007669"/>
    <property type="project" value="TreeGrafter"/>
</dbReference>
<dbReference type="InterPro" id="IPR013078">
    <property type="entry name" value="His_Pase_superF_clade-1"/>
</dbReference>
<dbReference type="EMBL" id="CAJOBG010001708">
    <property type="protein sequence ID" value="CAF3952066.1"/>
    <property type="molecule type" value="Genomic_DNA"/>
</dbReference>
<comment type="caution">
    <text evidence="3">The sequence shown here is derived from an EMBL/GenBank/DDBJ whole genome shotgun (WGS) entry which is preliminary data.</text>
</comment>
<evidence type="ECO:0000313" key="8">
    <source>
        <dbReference type="Proteomes" id="UP000663866"/>
    </source>
</evidence>
<dbReference type="Proteomes" id="UP000663866">
    <property type="component" value="Unassembled WGS sequence"/>
</dbReference>
<dbReference type="CDD" id="cd07040">
    <property type="entry name" value="HP"/>
    <property type="match status" value="1"/>
</dbReference>
<dbReference type="GO" id="GO:0016791">
    <property type="term" value="F:phosphatase activity"/>
    <property type="evidence" value="ECO:0007669"/>
    <property type="project" value="TreeGrafter"/>
</dbReference>
<dbReference type="Proteomes" id="UP000663834">
    <property type="component" value="Unassembled WGS sequence"/>
</dbReference>
<dbReference type="Proteomes" id="UP000663856">
    <property type="component" value="Unassembled WGS sequence"/>
</dbReference>
<evidence type="ECO:0000313" key="1">
    <source>
        <dbReference type="EMBL" id="CAF1376105.1"/>
    </source>
</evidence>
<evidence type="ECO:0000313" key="6">
    <source>
        <dbReference type="EMBL" id="CAF4590771.1"/>
    </source>
</evidence>
<dbReference type="PANTHER" id="PTHR48100:SF1">
    <property type="entry name" value="HISTIDINE PHOSPHATASE FAMILY PROTEIN-RELATED"/>
    <property type="match status" value="1"/>
</dbReference>
<dbReference type="OrthoDB" id="496981at2759"/>
<dbReference type="EMBL" id="CAJNOW010014917">
    <property type="protein sequence ID" value="CAF1636314.1"/>
    <property type="molecule type" value="Genomic_DNA"/>
</dbReference>
<keyword evidence="8" id="KW-1185">Reference proteome</keyword>
<dbReference type="Proteomes" id="UP000663855">
    <property type="component" value="Unassembled WGS sequence"/>
</dbReference>
<dbReference type="SMART" id="SM00855">
    <property type="entry name" value="PGAM"/>
    <property type="match status" value="1"/>
</dbReference>
<dbReference type="SUPFAM" id="SSF53254">
    <property type="entry name" value="Phosphoglycerate mutase-like"/>
    <property type="match status" value="1"/>
</dbReference>
<gene>
    <name evidence="6" type="ORF">BYL167_LOCUS39702</name>
    <name evidence="1" type="ORF">CJN711_LOCUS20697</name>
    <name evidence="2" type="ORF">KQP761_LOCUS27136</name>
    <name evidence="3" type="ORF">MBJ925_LOCUS7431</name>
    <name evidence="5" type="ORF">OVN521_LOCUS12302</name>
    <name evidence="4" type="ORF">WKI299_LOCUS36547</name>
</gene>
<dbReference type="Proteomes" id="UP000663824">
    <property type="component" value="Unassembled WGS sequence"/>
</dbReference>
<proteinExistence type="predicted"/>
<evidence type="ECO:0000313" key="3">
    <source>
        <dbReference type="EMBL" id="CAF1983869.1"/>
    </source>
</evidence>
<reference evidence="3" key="1">
    <citation type="submission" date="2021-02" db="EMBL/GenBank/DDBJ databases">
        <authorList>
            <person name="Nowell W R."/>
        </authorList>
    </citation>
    <scope>NUCLEOTIDE SEQUENCE</scope>
</reference>
<evidence type="ECO:0000313" key="4">
    <source>
        <dbReference type="EMBL" id="CAF2241588.1"/>
    </source>
</evidence>